<protein>
    <submittedName>
        <fullName evidence="2">Uncharacterized protein</fullName>
    </submittedName>
</protein>
<feature type="non-terminal residue" evidence="2">
    <location>
        <position position="1"/>
    </location>
</feature>
<reference evidence="2 3" key="1">
    <citation type="journal article" date="2018" name="Nat. Ecol. Evol.">
        <title>Genomic signatures of mitonuclear coevolution across populations of Tigriopus californicus.</title>
        <authorList>
            <person name="Barreto F.S."/>
            <person name="Watson E.T."/>
            <person name="Lima T.G."/>
            <person name="Willett C.S."/>
            <person name="Edmands S."/>
            <person name="Li W."/>
            <person name="Burton R.S."/>
        </authorList>
    </citation>
    <scope>NUCLEOTIDE SEQUENCE [LARGE SCALE GENOMIC DNA]</scope>
    <source>
        <strain evidence="2 3">San Diego</strain>
    </source>
</reference>
<name>A0A553PF68_TIGCA</name>
<proteinExistence type="predicted"/>
<keyword evidence="1" id="KW-0812">Transmembrane</keyword>
<keyword evidence="1" id="KW-1133">Transmembrane helix</keyword>
<dbReference type="EMBL" id="VCGU01000004">
    <property type="protein sequence ID" value="TRY76328.1"/>
    <property type="molecule type" value="Genomic_DNA"/>
</dbReference>
<feature type="transmembrane region" description="Helical" evidence="1">
    <location>
        <begin position="441"/>
        <end position="463"/>
    </location>
</feature>
<evidence type="ECO:0000313" key="2">
    <source>
        <dbReference type="EMBL" id="TRY76328.1"/>
    </source>
</evidence>
<dbReference type="AlphaFoldDB" id="A0A553PF68"/>
<accession>A0A553PF68</accession>
<evidence type="ECO:0000313" key="3">
    <source>
        <dbReference type="Proteomes" id="UP000318571"/>
    </source>
</evidence>
<sequence length="483" mass="54363">SLISNANIEGKESISFEFETRFIIGQDPIGHLRQTCLWGDRMWFRVLLVAQILWESCVCLDDDPNSTLIYTPPSCTFVSEIDNSTLAHEIVSKSGVKGVNVHNRKCGVHNATTIDSIHQSDICLSQYDDPIGVSFIHVLNIDNELYFTDYRDVKKKRFMKKRSDLEDLWNSKVLKHMPDKGFERATVLRIVNASNLINVFALLQFAQADAKTIYEGIFNANMATNGSFGQFRVNVSASGITDPWNCENLTSIIQRVPRVLWEASEGTQLASNPIPIGQTVDFACPEGLQLSEDIDGFDKYDNKFSLVCTVLTRYDEPEAWPQCVPRCGDTIEPPASSLMNKVPLNTYVPAGKFAHYVCNDTSLGVERGGSEFLKVLCMNDATYDYPPNGTWPVCAKRTTTMSPVLPIGIKSFLDKQTSQLQYRVRQTGWTAEFEPTEGKNWVILVVLPYFLGLTILILFCCIISRKDSPLYKMCSDSEEFKKI</sequence>
<comment type="caution">
    <text evidence="2">The sequence shown here is derived from an EMBL/GenBank/DDBJ whole genome shotgun (WGS) entry which is preliminary data.</text>
</comment>
<keyword evidence="1" id="KW-0472">Membrane</keyword>
<organism evidence="2 3">
    <name type="scientific">Tigriopus californicus</name>
    <name type="common">Marine copepod</name>
    <dbReference type="NCBI Taxonomy" id="6832"/>
    <lineage>
        <taxon>Eukaryota</taxon>
        <taxon>Metazoa</taxon>
        <taxon>Ecdysozoa</taxon>
        <taxon>Arthropoda</taxon>
        <taxon>Crustacea</taxon>
        <taxon>Multicrustacea</taxon>
        <taxon>Hexanauplia</taxon>
        <taxon>Copepoda</taxon>
        <taxon>Harpacticoida</taxon>
        <taxon>Harpacticidae</taxon>
        <taxon>Tigriopus</taxon>
    </lineage>
</organism>
<keyword evidence="3" id="KW-1185">Reference proteome</keyword>
<gene>
    <name evidence="2" type="ORF">TCAL_03860</name>
</gene>
<dbReference type="Proteomes" id="UP000318571">
    <property type="component" value="Chromosome 5"/>
</dbReference>
<evidence type="ECO:0000256" key="1">
    <source>
        <dbReference type="SAM" id="Phobius"/>
    </source>
</evidence>